<keyword evidence="1" id="KW-0812">Transmembrane</keyword>
<dbReference type="Proteomes" id="UP001469553">
    <property type="component" value="Unassembled WGS sequence"/>
</dbReference>
<evidence type="ECO:0000313" key="2">
    <source>
        <dbReference type="EMBL" id="MEQ2284815.1"/>
    </source>
</evidence>
<keyword evidence="1" id="KW-1133">Transmembrane helix</keyword>
<name>A0ABV0XTN4_9TELE</name>
<keyword evidence="1" id="KW-0472">Membrane</keyword>
<evidence type="ECO:0000256" key="1">
    <source>
        <dbReference type="SAM" id="Phobius"/>
    </source>
</evidence>
<gene>
    <name evidence="2" type="ORF">AMECASPLE_025414</name>
</gene>
<feature type="transmembrane region" description="Helical" evidence="1">
    <location>
        <begin position="68"/>
        <end position="96"/>
    </location>
</feature>
<protein>
    <submittedName>
        <fullName evidence="2">Uncharacterized protein</fullName>
    </submittedName>
</protein>
<feature type="transmembrane region" description="Helical" evidence="1">
    <location>
        <begin position="12"/>
        <end position="36"/>
    </location>
</feature>
<proteinExistence type="predicted"/>
<dbReference type="EMBL" id="JAHRIP010011906">
    <property type="protein sequence ID" value="MEQ2284815.1"/>
    <property type="molecule type" value="Genomic_DNA"/>
</dbReference>
<reference evidence="2 3" key="1">
    <citation type="submission" date="2021-06" db="EMBL/GenBank/DDBJ databases">
        <authorList>
            <person name="Palmer J.M."/>
        </authorList>
    </citation>
    <scope>NUCLEOTIDE SEQUENCE [LARGE SCALE GENOMIC DNA]</scope>
    <source>
        <strain evidence="2 3">AS_MEX2019</strain>
        <tissue evidence="2">Muscle</tissue>
    </source>
</reference>
<keyword evidence="3" id="KW-1185">Reference proteome</keyword>
<sequence>MIPSNKPTLPECVMMCHVWCLFLFISPALVLSLPLVQRFDLLIGFTPSVSLQSDPHLSLVPHDYSVPLFIGSPCTLCLYLSSLVFIVPCWFLVLVLSSKWFCHVWYSGLVEACYTPVSVTGPVSQDIKTFLGCIHTWYFWSALNAPEFVSPLGPDLLCR</sequence>
<organism evidence="2 3">
    <name type="scientific">Ameca splendens</name>
    <dbReference type="NCBI Taxonomy" id="208324"/>
    <lineage>
        <taxon>Eukaryota</taxon>
        <taxon>Metazoa</taxon>
        <taxon>Chordata</taxon>
        <taxon>Craniata</taxon>
        <taxon>Vertebrata</taxon>
        <taxon>Euteleostomi</taxon>
        <taxon>Actinopterygii</taxon>
        <taxon>Neopterygii</taxon>
        <taxon>Teleostei</taxon>
        <taxon>Neoteleostei</taxon>
        <taxon>Acanthomorphata</taxon>
        <taxon>Ovalentaria</taxon>
        <taxon>Atherinomorphae</taxon>
        <taxon>Cyprinodontiformes</taxon>
        <taxon>Goodeidae</taxon>
        <taxon>Ameca</taxon>
    </lineage>
</organism>
<accession>A0ABV0XTN4</accession>
<evidence type="ECO:0000313" key="3">
    <source>
        <dbReference type="Proteomes" id="UP001469553"/>
    </source>
</evidence>
<comment type="caution">
    <text evidence="2">The sequence shown here is derived from an EMBL/GenBank/DDBJ whole genome shotgun (WGS) entry which is preliminary data.</text>
</comment>